<evidence type="ECO:0000259" key="1">
    <source>
        <dbReference type="Pfam" id="PF04773"/>
    </source>
</evidence>
<dbReference type="Pfam" id="PF04773">
    <property type="entry name" value="FecR"/>
    <property type="match status" value="1"/>
</dbReference>
<evidence type="ECO:0000313" key="3">
    <source>
        <dbReference type="Proteomes" id="UP000625711"/>
    </source>
</evidence>
<dbReference type="OrthoDB" id="10663441at2759"/>
<name>A0A834I8L6_RHYFE</name>
<dbReference type="GO" id="GO:0016989">
    <property type="term" value="F:sigma factor antagonist activity"/>
    <property type="evidence" value="ECO:0007669"/>
    <property type="project" value="TreeGrafter"/>
</dbReference>
<dbReference type="EMBL" id="JAACXV010006083">
    <property type="protein sequence ID" value="KAF7276542.1"/>
    <property type="molecule type" value="Genomic_DNA"/>
</dbReference>
<dbReference type="PANTHER" id="PTHR30273">
    <property type="entry name" value="PERIPLASMIC SIGNAL SENSOR AND SIGMA FACTOR ACTIVATOR FECR-RELATED"/>
    <property type="match status" value="1"/>
</dbReference>
<protein>
    <recommendedName>
        <fullName evidence="1">FecR protein domain-containing protein</fullName>
    </recommendedName>
</protein>
<feature type="domain" description="FecR protein" evidence="1">
    <location>
        <begin position="23"/>
        <end position="115"/>
    </location>
</feature>
<keyword evidence="3" id="KW-1185">Reference proteome</keyword>
<dbReference type="InterPro" id="IPR006860">
    <property type="entry name" value="FecR"/>
</dbReference>
<gene>
    <name evidence="2" type="ORF">GWI33_010100</name>
</gene>
<dbReference type="Proteomes" id="UP000625711">
    <property type="component" value="Unassembled WGS sequence"/>
</dbReference>
<dbReference type="Gene3D" id="2.60.120.1440">
    <property type="match status" value="1"/>
</dbReference>
<dbReference type="AlphaFoldDB" id="A0A834I8L6"/>
<dbReference type="InterPro" id="IPR012373">
    <property type="entry name" value="Ferrdict_sens_TM"/>
</dbReference>
<sequence length="236" mass="26798">ILAGSSIIALTVYTGKKQAWLADYRTTYAEQKSIQLEDGTHITLNSKTAIDVNYTAHDREIILRFGEIYVETGKDNAKRPFKILDQHGEMLALGTAFNVQQQKDQTLLIVTEHAVQVTTQQSKQQQTIQAGQQIGFDTQQIYPTQPIQLEQLTWRNGLVTVNRMSLQDFAQIIEKNFWIHVVIDPNLFATLPETIEISGSYPMNNLARLIVLLENTYPVQIETSFFGQKITISKKN</sequence>
<proteinExistence type="predicted"/>
<feature type="non-terminal residue" evidence="2">
    <location>
        <position position="1"/>
    </location>
</feature>
<organism evidence="2 3">
    <name type="scientific">Rhynchophorus ferrugineus</name>
    <name type="common">Red palm weevil</name>
    <name type="synonym">Curculio ferrugineus</name>
    <dbReference type="NCBI Taxonomy" id="354439"/>
    <lineage>
        <taxon>Eukaryota</taxon>
        <taxon>Metazoa</taxon>
        <taxon>Ecdysozoa</taxon>
        <taxon>Arthropoda</taxon>
        <taxon>Hexapoda</taxon>
        <taxon>Insecta</taxon>
        <taxon>Pterygota</taxon>
        <taxon>Neoptera</taxon>
        <taxon>Endopterygota</taxon>
        <taxon>Coleoptera</taxon>
        <taxon>Polyphaga</taxon>
        <taxon>Cucujiformia</taxon>
        <taxon>Curculionidae</taxon>
        <taxon>Dryophthorinae</taxon>
        <taxon>Rhynchophorus</taxon>
    </lineage>
</organism>
<dbReference type="PANTHER" id="PTHR30273:SF2">
    <property type="entry name" value="PROTEIN FECR"/>
    <property type="match status" value="1"/>
</dbReference>
<accession>A0A834I8L6</accession>
<comment type="caution">
    <text evidence="2">The sequence shown here is derived from an EMBL/GenBank/DDBJ whole genome shotgun (WGS) entry which is preliminary data.</text>
</comment>
<evidence type="ECO:0000313" key="2">
    <source>
        <dbReference type="EMBL" id="KAF7276542.1"/>
    </source>
</evidence>
<reference evidence="2" key="1">
    <citation type="submission" date="2020-08" db="EMBL/GenBank/DDBJ databases">
        <title>Genome sequencing and assembly of the red palm weevil Rhynchophorus ferrugineus.</title>
        <authorList>
            <person name="Dias G.B."/>
            <person name="Bergman C.M."/>
            <person name="Manee M."/>
        </authorList>
    </citation>
    <scope>NUCLEOTIDE SEQUENCE</scope>
    <source>
        <strain evidence="2">AA-2017</strain>
        <tissue evidence="2">Whole larva</tissue>
    </source>
</reference>